<proteinExistence type="predicted"/>
<dbReference type="PROSITE" id="PS50888">
    <property type="entry name" value="BHLH"/>
    <property type="match status" value="1"/>
</dbReference>
<sequence>MIPIQRPSSSPQNFNSRAQQQQQQQLHHQQTPPARDTHPAMIISHQPFDAISGYYGGSQQQQQQQQHHGRLANPTSYHSHQLHKQQIHTIDPQLLGVSPQQHHQYSSQPQQTIVKQEDPTVGALGDALNEAYLNIDYDIGAGLEMGDPSAIMHGHPHAGAPQHHPHHPHHPDPASIVSPMSNSPPDDLDFIPRSSTFSNHGSGSLSNSMHSTPYGTPGMQMPAHGFYSVSMPVHATNGFGVMDQSKMMGSQPSSYSAYGGPGGPGGAGSGGDLDDPNLKPMDVITEKRRRRRESHNAVERRRRDNINEKIQELATLLPDFLPTDDPAASTTNSTTGGTSTTPTAGTTPTSSSQAAPSSSASLLANRPNKGVILRRSVDYIRQIQHFAMLLVDRHHELDTALRAVLDRTGIPEQELGLSQPLGTSVEMPNLAQVQQMQLQMQQMQLQQQHPGQQMGQHGQGHGHGQSQGQQQQQQQGQPTQQHFDLADLGLADHPLDEYENDM</sequence>
<evidence type="ECO:0000256" key="3">
    <source>
        <dbReference type="ARBA" id="ARBA00023125"/>
    </source>
</evidence>
<dbReference type="InterPro" id="IPR011598">
    <property type="entry name" value="bHLH_dom"/>
</dbReference>
<evidence type="ECO:0000259" key="7">
    <source>
        <dbReference type="PROSITE" id="PS50888"/>
    </source>
</evidence>
<dbReference type="GO" id="GO:0005634">
    <property type="term" value="C:nucleus"/>
    <property type="evidence" value="ECO:0007669"/>
    <property type="project" value="UniProtKB-SubCell"/>
</dbReference>
<name>A0A507DX10_9FUNG</name>
<dbReference type="GO" id="GO:0046983">
    <property type="term" value="F:protein dimerization activity"/>
    <property type="evidence" value="ECO:0007669"/>
    <property type="project" value="InterPro"/>
</dbReference>
<dbReference type="PANTHER" id="PTHR45776:SF2">
    <property type="entry name" value="MIP04163P"/>
    <property type="match status" value="1"/>
</dbReference>
<feature type="region of interest" description="Disordered" evidence="6">
    <location>
        <begin position="50"/>
        <end position="86"/>
    </location>
</feature>
<evidence type="ECO:0000256" key="2">
    <source>
        <dbReference type="ARBA" id="ARBA00023015"/>
    </source>
</evidence>
<evidence type="ECO:0000256" key="6">
    <source>
        <dbReference type="SAM" id="MobiDB-lite"/>
    </source>
</evidence>
<protein>
    <recommendedName>
        <fullName evidence="7">BHLH domain-containing protein</fullName>
    </recommendedName>
</protein>
<dbReference type="InterPro" id="IPR036638">
    <property type="entry name" value="HLH_DNA-bd_sf"/>
</dbReference>
<feature type="compositionally biased region" description="Low complexity" evidence="6">
    <location>
        <begin position="441"/>
        <end position="456"/>
    </location>
</feature>
<feature type="region of interest" description="Disordered" evidence="6">
    <location>
        <begin position="317"/>
        <end position="362"/>
    </location>
</feature>
<reference evidence="8 9" key="1">
    <citation type="journal article" date="2019" name="Sci. Rep.">
        <title>Comparative genomics of chytrid fungi reveal insights into the obligate biotrophic and pathogenic lifestyle of Synchytrium endobioticum.</title>
        <authorList>
            <person name="van de Vossenberg B.T.L.H."/>
            <person name="Warris S."/>
            <person name="Nguyen H.D.T."/>
            <person name="van Gent-Pelzer M.P.E."/>
            <person name="Joly D.L."/>
            <person name="van de Geest H.C."/>
            <person name="Bonants P.J.M."/>
            <person name="Smith D.S."/>
            <person name="Levesque C.A."/>
            <person name="van der Lee T.A.J."/>
        </authorList>
    </citation>
    <scope>NUCLEOTIDE SEQUENCE [LARGE SCALE GENOMIC DNA]</scope>
    <source>
        <strain evidence="8 9">CBS 809.83</strain>
    </source>
</reference>
<comment type="caution">
    <text evidence="8">The sequence shown here is derived from an EMBL/GenBank/DDBJ whole genome shotgun (WGS) entry which is preliminary data.</text>
</comment>
<keyword evidence="9" id="KW-1185">Reference proteome</keyword>
<feature type="region of interest" description="Disordered" evidence="6">
    <location>
        <begin position="1"/>
        <end position="38"/>
    </location>
</feature>
<feature type="region of interest" description="Disordered" evidence="6">
    <location>
        <begin position="195"/>
        <end position="214"/>
    </location>
</feature>
<feature type="region of interest" description="Disordered" evidence="6">
    <location>
        <begin position="244"/>
        <end position="305"/>
    </location>
</feature>
<keyword evidence="4" id="KW-0804">Transcription</keyword>
<dbReference type="CDD" id="cd11387">
    <property type="entry name" value="bHLHzip_USF_MITF"/>
    <property type="match status" value="1"/>
</dbReference>
<feature type="compositionally biased region" description="Low complexity" evidence="6">
    <location>
        <begin position="19"/>
        <end position="30"/>
    </location>
</feature>
<keyword evidence="2" id="KW-0805">Transcription regulation</keyword>
<comment type="subcellular location">
    <subcellularLocation>
        <location evidence="1">Nucleus</location>
    </subcellularLocation>
</comment>
<feature type="compositionally biased region" description="Polar residues" evidence="6">
    <location>
        <begin position="1"/>
        <end position="18"/>
    </location>
</feature>
<dbReference type="SMART" id="SM00353">
    <property type="entry name" value="HLH"/>
    <property type="match status" value="1"/>
</dbReference>
<evidence type="ECO:0000256" key="5">
    <source>
        <dbReference type="ARBA" id="ARBA00023242"/>
    </source>
</evidence>
<evidence type="ECO:0000313" key="9">
    <source>
        <dbReference type="Proteomes" id="UP000318582"/>
    </source>
</evidence>
<feature type="region of interest" description="Disordered" evidence="6">
    <location>
        <begin position="156"/>
        <end position="185"/>
    </location>
</feature>
<dbReference type="Gene3D" id="4.10.280.10">
    <property type="entry name" value="Helix-loop-helix DNA-binding domain"/>
    <property type="match status" value="1"/>
</dbReference>
<dbReference type="SUPFAM" id="SSF47459">
    <property type="entry name" value="HLH, helix-loop-helix DNA-binding domain"/>
    <property type="match status" value="1"/>
</dbReference>
<feature type="region of interest" description="Disordered" evidence="6">
    <location>
        <begin position="441"/>
        <end position="502"/>
    </location>
</feature>
<evidence type="ECO:0000256" key="1">
    <source>
        <dbReference type="ARBA" id="ARBA00004123"/>
    </source>
</evidence>
<dbReference type="Pfam" id="PF00010">
    <property type="entry name" value="HLH"/>
    <property type="match status" value="1"/>
</dbReference>
<keyword evidence="3" id="KW-0238">DNA-binding</keyword>
<dbReference type="PANTHER" id="PTHR45776">
    <property type="entry name" value="MIP04163P"/>
    <property type="match status" value="1"/>
</dbReference>
<dbReference type="GO" id="GO:0000981">
    <property type="term" value="F:DNA-binding transcription factor activity, RNA polymerase II-specific"/>
    <property type="evidence" value="ECO:0007669"/>
    <property type="project" value="TreeGrafter"/>
</dbReference>
<dbReference type="EMBL" id="QEAQ01000098">
    <property type="protein sequence ID" value="TPX55717.1"/>
    <property type="molecule type" value="Genomic_DNA"/>
</dbReference>
<evidence type="ECO:0000313" key="8">
    <source>
        <dbReference type="EMBL" id="TPX55717.1"/>
    </source>
</evidence>
<dbReference type="STRING" id="109895.A0A507DX10"/>
<gene>
    <name evidence="8" type="ORF">PhCBS80983_g05095</name>
</gene>
<feature type="compositionally biased region" description="Gly residues" evidence="6">
    <location>
        <begin position="259"/>
        <end position="271"/>
    </location>
</feature>
<accession>A0A507DX10</accession>
<keyword evidence="5" id="KW-0539">Nucleus</keyword>
<dbReference type="Proteomes" id="UP000318582">
    <property type="component" value="Unassembled WGS sequence"/>
</dbReference>
<feature type="compositionally biased region" description="Low complexity" evidence="6">
    <location>
        <begin position="466"/>
        <end position="481"/>
    </location>
</feature>
<feature type="compositionally biased region" description="Basic and acidic residues" evidence="6">
    <location>
        <begin position="294"/>
        <end position="305"/>
    </location>
</feature>
<dbReference type="GO" id="GO:0000978">
    <property type="term" value="F:RNA polymerase II cis-regulatory region sequence-specific DNA binding"/>
    <property type="evidence" value="ECO:0007669"/>
    <property type="project" value="TreeGrafter"/>
</dbReference>
<feature type="compositionally biased region" description="Low complexity" evidence="6">
    <location>
        <begin position="326"/>
        <end position="361"/>
    </location>
</feature>
<evidence type="ECO:0000256" key="4">
    <source>
        <dbReference type="ARBA" id="ARBA00023163"/>
    </source>
</evidence>
<feature type="compositionally biased region" description="Low complexity" evidence="6">
    <location>
        <begin position="249"/>
        <end position="258"/>
    </location>
</feature>
<feature type="domain" description="BHLH" evidence="7">
    <location>
        <begin position="290"/>
        <end position="383"/>
    </location>
</feature>
<organism evidence="8 9">
    <name type="scientific">Powellomyces hirtus</name>
    <dbReference type="NCBI Taxonomy" id="109895"/>
    <lineage>
        <taxon>Eukaryota</taxon>
        <taxon>Fungi</taxon>
        <taxon>Fungi incertae sedis</taxon>
        <taxon>Chytridiomycota</taxon>
        <taxon>Chytridiomycota incertae sedis</taxon>
        <taxon>Chytridiomycetes</taxon>
        <taxon>Spizellomycetales</taxon>
        <taxon>Powellomycetaceae</taxon>
        <taxon>Powellomyces</taxon>
    </lineage>
</organism>
<dbReference type="AlphaFoldDB" id="A0A507DX10"/>